<keyword evidence="2" id="KW-0805">Transcription regulation</keyword>
<keyword evidence="12" id="KW-1185">Reference proteome</keyword>
<evidence type="ECO:0000256" key="9">
    <source>
        <dbReference type="SAM" id="MobiDB-lite"/>
    </source>
</evidence>
<dbReference type="Pfam" id="PF00847">
    <property type="entry name" value="AP2"/>
    <property type="match status" value="1"/>
</dbReference>
<accession>A0ABC9EDR1</accession>
<feature type="region of interest" description="Disordered" evidence="9">
    <location>
        <begin position="1"/>
        <end position="73"/>
    </location>
</feature>
<organism evidence="11 12">
    <name type="scientific">Urochloa decumbens</name>
    <dbReference type="NCBI Taxonomy" id="240449"/>
    <lineage>
        <taxon>Eukaryota</taxon>
        <taxon>Viridiplantae</taxon>
        <taxon>Streptophyta</taxon>
        <taxon>Embryophyta</taxon>
        <taxon>Tracheophyta</taxon>
        <taxon>Spermatophyta</taxon>
        <taxon>Magnoliopsida</taxon>
        <taxon>Liliopsida</taxon>
        <taxon>Poales</taxon>
        <taxon>Poaceae</taxon>
        <taxon>PACMAD clade</taxon>
        <taxon>Panicoideae</taxon>
        <taxon>Panicodae</taxon>
        <taxon>Paniceae</taxon>
        <taxon>Melinidinae</taxon>
        <taxon>Urochloa</taxon>
    </lineage>
</organism>
<gene>
    <name evidence="11" type="ORF">URODEC1_LOCUS94173</name>
</gene>
<dbReference type="PANTHER" id="PTHR31839:SF85">
    <property type="entry name" value="AP2_ERF DOMAIN-CONTAINING PROTEIN"/>
    <property type="match status" value="1"/>
</dbReference>
<protein>
    <recommendedName>
        <fullName evidence="10">AP2/ERF domain-containing protein</fullName>
    </recommendedName>
</protein>
<dbReference type="InterPro" id="IPR036955">
    <property type="entry name" value="AP2/ERF_dom_sf"/>
</dbReference>
<feature type="domain" description="AP2/ERF" evidence="10">
    <location>
        <begin position="73"/>
        <end position="129"/>
    </location>
</feature>
<evidence type="ECO:0000256" key="8">
    <source>
        <dbReference type="ARBA" id="ARBA00024343"/>
    </source>
</evidence>
<evidence type="ECO:0000256" key="2">
    <source>
        <dbReference type="ARBA" id="ARBA00023015"/>
    </source>
</evidence>
<keyword evidence="3" id="KW-0346">Stress response</keyword>
<dbReference type="Gene3D" id="3.30.730.10">
    <property type="entry name" value="AP2/ERF domain"/>
    <property type="match status" value="1"/>
</dbReference>
<name>A0ABC9EDR1_9POAL</name>
<evidence type="ECO:0000259" key="10">
    <source>
        <dbReference type="PROSITE" id="PS51032"/>
    </source>
</evidence>
<dbReference type="InterPro" id="IPR045277">
    <property type="entry name" value="DRE1A-I"/>
</dbReference>
<dbReference type="InterPro" id="IPR016177">
    <property type="entry name" value="DNA-bd_dom_sf"/>
</dbReference>
<dbReference type="EMBL" id="OZ075146">
    <property type="protein sequence ID" value="CAL5055043.1"/>
    <property type="molecule type" value="Genomic_DNA"/>
</dbReference>
<evidence type="ECO:0000256" key="5">
    <source>
        <dbReference type="ARBA" id="ARBA00023159"/>
    </source>
</evidence>
<dbReference type="FunFam" id="3.30.730.10:FF:000001">
    <property type="entry name" value="Ethylene-responsive transcription factor 2"/>
    <property type="match status" value="1"/>
</dbReference>
<dbReference type="PROSITE" id="PS51032">
    <property type="entry name" value="AP2_ERF"/>
    <property type="match status" value="1"/>
</dbReference>
<evidence type="ECO:0000256" key="4">
    <source>
        <dbReference type="ARBA" id="ARBA00023125"/>
    </source>
</evidence>
<keyword evidence="5" id="KW-0010">Activator</keyword>
<feature type="region of interest" description="Disordered" evidence="9">
    <location>
        <begin position="153"/>
        <end position="189"/>
    </location>
</feature>
<evidence type="ECO:0000256" key="1">
    <source>
        <dbReference type="ARBA" id="ARBA00004123"/>
    </source>
</evidence>
<evidence type="ECO:0000313" key="11">
    <source>
        <dbReference type="EMBL" id="CAL5055043.1"/>
    </source>
</evidence>
<proteinExistence type="inferred from homology"/>
<comment type="subcellular location">
    <subcellularLocation>
        <location evidence="1">Nucleus</location>
    </subcellularLocation>
</comment>
<reference evidence="11" key="1">
    <citation type="submission" date="2024-10" db="EMBL/GenBank/DDBJ databases">
        <authorList>
            <person name="Ryan C."/>
        </authorList>
    </citation>
    <scope>NUCLEOTIDE SEQUENCE [LARGE SCALE GENOMIC DNA]</scope>
</reference>
<evidence type="ECO:0000313" key="12">
    <source>
        <dbReference type="Proteomes" id="UP001497457"/>
    </source>
</evidence>
<keyword evidence="6" id="KW-0804">Transcription</keyword>
<feature type="region of interest" description="Disordered" evidence="9">
    <location>
        <begin position="214"/>
        <end position="244"/>
    </location>
</feature>
<dbReference type="InterPro" id="IPR001471">
    <property type="entry name" value="AP2/ERF_dom"/>
</dbReference>
<dbReference type="SMART" id="SM00380">
    <property type="entry name" value="AP2"/>
    <property type="match status" value="1"/>
</dbReference>
<dbReference type="Proteomes" id="UP001497457">
    <property type="component" value="Chromosome 36b"/>
</dbReference>
<feature type="compositionally biased region" description="Pro residues" evidence="9">
    <location>
        <begin position="1"/>
        <end position="16"/>
    </location>
</feature>
<evidence type="ECO:0000256" key="7">
    <source>
        <dbReference type="ARBA" id="ARBA00023242"/>
    </source>
</evidence>
<dbReference type="CDD" id="cd00018">
    <property type="entry name" value="AP2"/>
    <property type="match status" value="1"/>
</dbReference>
<feature type="compositionally biased region" description="Low complexity" evidence="9">
    <location>
        <begin position="17"/>
        <end position="60"/>
    </location>
</feature>
<dbReference type="AlphaFoldDB" id="A0ABC9EDR1"/>
<dbReference type="PANTHER" id="PTHR31839">
    <property type="entry name" value="DEHYDRATION-RESPONSIVE ELEMENT-BINDING PROTEIN 1D"/>
    <property type="match status" value="1"/>
</dbReference>
<evidence type="ECO:0000256" key="6">
    <source>
        <dbReference type="ARBA" id="ARBA00023163"/>
    </source>
</evidence>
<keyword evidence="4" id="KW-0238">DNA-binding</keyword>
<dbReference type="GO" id="GO:0005634">
    <property type="term" value="C:nucleus"/>
    <property type="evidence" value="ECO:0007669"/>
    <property type="project" value="UniProtKB-SubCell"/>
</dbReference>
<dbReference type="GO" id="GO:0003677">
    <property type="term" value="F:DNA binding"/>
    <property type="evidence" value="ECO:0007669"/>
    <property type="project" value="UniProtKB-KW"/>
</dbReference>
<sequence length="244" mass="25526">MAEQQPPSPPPTPHSPSPVVQVVQMGHQASASGPASSPHSPSPVVQATSDSTAMAAATSSGEPSPRSSGKHALYRGIRCRSGKWVSEIREPRKARRIWLGTYPTAEMAAAAYDVAARALRGADAVLNFPAAIASRQPPASASPADIRAAAAAAAAAAQLEHPHHQTAADATNPPAAQSYPPPPHPQQLGIDEFMDEEAIFEMPQLLRNMAAGMMMSPPRLSPDTSDDSPDPSEAGDSLWSYHDP</sequence>
<keyword evidence="7" id="KW-0539">Nucleus</keyword>
<comment type="similarity">
    <text evidence="8">Belongs to the AP2/ERF transcription factor family. ERF subfamily.</text>
</comment>
<evidence type="ECO:0000256" key="3">
    <source>
        <dbReference type="ARBA" id="ARBA00023016"/>
    </source>
</evidence>
<dbReference type="SUPFAM" id="SSF54171">
    <property type="entry name" value="DNA-binding domain"/>
    <property type="match status" value="1"/>
</dbReference>